<evidence type="ECO:0000313" key="2">
    <source>
        <dbReference type="Proteomes" id="UP000887159"/>
    </source>
</evidence>
<name>A0A8X7BMQ5_TRICX</name>
<sequence>MHHRKGVVQWCSLGGNGYLELSILKVQRESYYKLIMDSSENITEDHCCGDYNACALLQVNRRRQGYVKSKVLKTKLMEKSESSIANAKQETVRKLSIAQAASKQMYPKSSQVRDFE</sequence>
<accession>A0A8X7BMQ5</accession>
<dbReference type="AlphaFoldDB" id="A0A8X7BMQ5"/>
<dbReference type="Proteomes" id="UP000887159">
    <property type="component" value="Unassembled WGS sequence"/>
</dbReference>
<organism evidence="1 2">
    <name type="scientific">Trichonephila clavipes</name>
    <name type="common">Golden silk orbweaver</name>
    <name type="synonym">Nephila clavipes</name>
    <dbReference type="NCBI Taxonomy" id="2585209"/>
    <lineage>
        <taxon>Eukaryota</taxon>
        <taxon>Metazoa</taxon>
        <taxon>Ecdysozoa</taxon>
        <taxon>Arthropoda</taxon>
        <taxon>Chelicerata</taxon>
        <taxon>Arachnida</taxon>
        <taxon>Araneae</taxon>
        <taxon>Araneomorphae</taxon>
        <taxon>Entelegynae</taxon>
        <taxon>Araneoidea</taxon>
        <taxon>Nephilidae</taxon>
        <taxon>Trichonephila</taxon>
    </lineage>
</organism>
<reference evidence="1" key="1">
    <citation type="submission" date="2020-08" db="EMBL/GenBank/DDBJ databases">
        <title>Multicomponent nature underlies the extraordinary mechanical properties of spider dragline silk.</title>
        <authorList>
            <person name="Kono N."/>
            <person name="Nakamura H."/>
            <person name="Mori M."/>
            <person name="Yoshida Y."/>
            <person name="Ohtoshi R."/>
            <person name="Malay A.D."/>
            <person name="Moran D.A.P."/>
            <person name="Tomita M."/>
            <person name="Numata K."/>
            <person name="Arakawa K."/>
        </authorList>
    </citation>
    <scope>NUCLEOTIDE SEQUENCE</scope>
</reference>
<keyword evidence="2" id="KW-1185">Reference proteome</keyword>
<proteinExistence type="predicted"/>
<evidence type="ECO:0000313" key="1">
    <source>
        <dbReference type="EMBL" id="GFY36783.1"/>
    </source>
</evidence>
<dbReference type="EMBL" id="BMAU01021438">
    <property type="protein sequence ID" value="GFY36783.1"/>
    <property type="molecule type" value="Genomic_DNA"/>
</dbReference>
<gene>
    <name evidence="1" type="ORF">TNCV_2567451</name>
</gene>
<protein>
    <submittedName>
        <fullName evidence="1">Uncharacterized protein</fullName>
    </submittedName>
</protein>
<comment type="caution">
    <text evidence="1">The sequence shown here is derived from an EMBL/GenBank/DDBJ whole genome shotgun (WGS) entry which is preliminary data.</text>
</comment>